<dbReference type="STRING" id="1123291.SAMN04490355_103255"/>
<keyword evidence="1 4" id="KW-0533">Nickel</keyword>
<accession>A0A1I4ME45</accession>
<name>A0A1I4ME45_9FIRM</name>
<gene>
    <name evidence="4" type="primary">hypA</name>
    <name evidence="5" type="ORF">SAMN04490355_103255</name>
</gene>
<keyword evidence="2 4" id="KW-0479">Metal-binding</keyword>
<dbReference type="AlphaFoldDB" id="A0A1I4ME45"/>
<dbReference type="PANTHER" id="PTHR34535">
    <property type="entry name" value="HYDROGENASE MATURATION FACTOR HYPA"/>
    <property type="match status" value="1"/>
</dbReference>
<dbReference type="HAMAP" id="MF_00213">
    <property type="entry name" value="HypA_HybF"/>
    <property type="match status" value="1"/>
</dbReference>
<dbReference type="RefSeq" id="WP_090939673.1">
    <property type="nucleotide sequence ID" value="NZ_FOTS01000032.1"/>
</dbReference>
<evidence type="ECO:0000313" key="5">
    <source>
        <dbReference type="EMBL" id="SFM01323.1"/>
    </source>
</evidence>
<dbReference type="EMBL" id="FOTS01000032">
    <property type="protein sequence ID" value="SFM01323.1"/>
    <property type="molecule type" value="Genomic_DNA"/>
</dbReference>
<dbReference type="PANTHER" id="PTHR34535:SF3">
    <property type="entry name" value="HYDROGENASE MATURATION FACTOR HYPA"/>
    <property type="match status" value="1"/>
</dbReference>
<protein>
    <recommendedName>
        <fullName evidence="4">Hydrogenase maturation factor HypA</fullName>
    </recommendedName>
</protein>
<dbReference type="GO" id="GO:0051604">
    <property type="term" value="P:protein maturation"/>
    <property type="evidence" value="ECO:0007669"/>
    <property type="project" value="InterPro"/>
</dbReference>
<evidence type="ECO:0000256" key="2">
    <source>
        <dbReference type="ARBA" id="ARBA00022723"/>
    </source>
</evidence>
<feature type="binding site" evidence="4">
    <location>
        <position position="2"/>
    </location>
    <ligand>
        <name>Ni(2+)</name>
        <dbReference type="ChEBI" id="CHEBI:49786"/>
    </ligand>
</feature>
<dbReference type="GO" id="GO:0016151">
    <property type="term" value="F:nickel cation binding"/>
    <property type="evidence" value="ECO:0007669"/>
    <property type="project" value="UniProtKB-UniRule"/>
</dbReference>
<organism evidence="5 6">
    <name type="scientific">Pelosinus propionicus DSM 13327</name>
    <dbReference type="NCBI Taxonomy" id="1123291"/>
    <lineage>
        <taxon>Bacteria</taxon>
        <taxon>Bacillati</taxon>
        <taxon>Bacillota</taxon>
        <taxon>Negativicutes</taxon>
        <taxon>Selenomonadales</taxon>
        <taxon>Sporomusaceae</taxon>
        <taxon>Pelosinus</taxon>
    </lineage>
</organism>
<feature type="binding site" evidence="4">
    <location>
        <position position="73"/>
    </location>
    <ligand>
        <name>Zn(2+)</name>
        <dbReference type="ChEBI" id="CHEBI:29105"/>
    </ligand>
</feature>
<dbReference type="PIRSF" id="PIRSF004761">
    <property type="entry name" value="Hydrgn_mat_HypA"/>
    <property type="match status" value="1"/>
</dbReference>
<feature type="binding site" evidence="4">
    <location>
        <position position="76"/>
    </location>
    <ligand>
        <name>Zn(2+)</name>
        <dbReference type="ChEBI" id="CHEBI:29105"/>
    </ligand>
</feature>
<proteinExistence type="inferred from homology"/>
<keyword evidence="6" id="KW-1185">Reference proteome</keyword>
<dbReference type="Pfam" id="PF01155">
    <property type="entry name" value="HypA"/>
    <property type="match status" value="1"/>
</dbReference>
<evidence type="ECO:0000313" key="6">
    <source>
        <dbReference type="Proteomes" id="UP000199520"/>
    </source>
</evidence>
<dbReference type="InterPro" id="IPR000688">
    <property type="entry name" value="HypA/HybF"/>
</dbReference>
<reference evidence="6" key="1">
    <citation type="submission" date="2016-10" db="EMBL/GenBank/DDBJ databases">
        <authorList>
            <person name="Varghese N."/>
            <person name="Submissions S."/>
        </authorList>
    </citation>
    <scope>NUCLEOTIDE SEQUENCE [LARGE SCALE GENOMIC DNA]</scope>
    <source>
        <strain evidence="6">DSM 13327</strain>
    </source>
</reference>
<sequence length="112" mass="12503">MHELGVVIEVIKTIEDFARKNELTKIHTLIIQIGELSSIIPRYVEACYPVAVDGTLLQDTNLEIEIIPGNAICKKCNKVFNLIENNSKCPNCKSTGELLCGKELMIKEIIAF</sequence>
<dbReference type="Gene3D" id="3.30.2320.80">
    <property type="match status" value="1"/>
</dbReference>
<dbReference type="OrthoDB" id="9800361at2"/>
<comment type="similarity">
    <text evidence="4">Belongs to the HypA/HybF family.</text>
</comment>
<evidence type="ECO:0000256" key="3">
    <source>
        <dbReference type="ARBA" id="ARBA00022833"/>
    </source>
</evidence>
<feature type="binding site" evidence="4">
    <location>
        <position position="89"/>
    </location>
    <ligand>
        <name>Zn(2+)</name>
        <dbReference type="ChEBI" id="CHEBI:29105"/>
    </ligand>
</feature>
<dbReference type="GO" id="GO:0008270">
    <property type="term" value="F:zinc ion binding"/>
    <property type="evidence" value="ECO:0007669"/>
    <property type="project" value="UniProtKB-UniRule"/>
</dbReference>
<keyword evidence="3 4" id="KW-0862">Zinc</keyword>
<evidence type="ECO:0000256" key="4">
    <source>
        <dbReference type="HAMAP-Rule" id="MF_00213"/>
    </source>
</evidence>
<comment type="function">
    <text evidence="4">Involved in the maturation of [NiFe] hydrogenases. Required for nickel insertion into the metal center of the hydrogenase.</text>
</comment>
<dbReference type="Proteomes" id="UP000199520">
    <property type="component" value="Unassembled WGS sequence"/>
</dbReference>
<feature type="binding site" evidence="4">
    <location>
        <position position="92"/>
    </location>
    <ligand>
        <name>Zn(2+)</name>
        <dbReference type="ChEBI" id="CHEBI:29105"/>
    </ligand>
</feature>
<evidence type="ECO:0000256" key="1">
    <source>
        <dbReference type="ARBA" id="ARBA00022596"/>
    </source>
</evidence>